<evidence type="ECO:0000256" key="2">
    <source>
        <dbReference type="ARBA" id="ARBA00012180"/>
    </source>
</evidence>
<accession>A0ABR3L539</accession>
<dbReference type="CDD" id="cd01647">
    <property type="entry name" value="RT_LTR"/>
    <property type="match status" value="1"/>
</dbReference>
<reference evidence="4 5" key="1">
    <citation type="submission" date="2023-09" db="EMBL/GenBank/DDBJ databases">
        <authorList>
            <person name="Wang M."/>
        </authorList>
    </citation>
    <scope>NUCLEOTIDE SEQUENCE [LARGE SCALE GENOMIC DNA]</scope>
    <source>
        <strain evidence="4">GT-2023</strain>
        <tissue evidence="4">Liver</tissue>
    </source>
</reference>
<name>A0ABR3L539_9TELE</name>
<dbReference type="InterPro" id="IPR053134">
    <property type="entry name" value="RNA-dir_DNA_polymerase"/>
</dbReference>
<protein>
    <recommendedName>
        <fullName evidence="2">ribonuclease H</fullName>
        <ecNumber evidence="2">3.1.26.4</ecNumber>
    </recommendedName>
</protein>
<gene>
    <name evidence="4" type="ORF">QQF64_034834</name>
</gene>
<keyword evidence="5" id="KW-1185">Reference proteome</keyword>
<organism evidence="4 5">
    <name type="scientific">Cirrhinus molitorella</name>
    <name type="common">mud carp</name>
    <dbReference type="NCBI Taxonomy" id="172907"/>
    <lineage>
        <taxon>Eukaryota</taxon>
        <taxon>Metazoa</taxon>
        <taxon>Chordata</taxon>
        <taxon>Craniata</taxon>
        <taxon>Vertebrata</taxon>
        <taxon>Euteleostomi</taxon>
        <taxon>Actinopterygii</taxon>
        <taxon>Neopterygii</taxon>
        <taxon>Teleostei</taxon>
        <taxon>Ostariophysi</taxon>
        <taxon>Cypriniformes</taxon>
        <taxon>Cyprinidae</taxon>
        <taxon>Labeoninae</taxon>
        <taxon>Labeonini</taxon>
        <taxon>Cirrhinus</taxon>
    </lineage>
</organism>
<dbReference type="PANTHER" id="PTHR24559:SF454">
    <property type="entry name" value="RIBONUCLEASE H"/>
    <property type="match status" value="1"/>
</dbReference>
<dbReference type="Gene3D" id="3.10.10.10">
    <property type="entry name" value="HIV Type 1 Reverse Transcriptase, subunit A, domain 1"/>
    <property type="match status" value="1"/>
</dbReference>
<dbReference type="Gene3D" id="3.30.70.270">
    <property type="match status" value="1"/>
</dbReference>
<dbReference type="Pfam" id="PF00078">
    <property type="entry name" value="RVT_1"/>
    <property type="match status" value="1"/>
</dbReference>
<dbReference type="SUPFAM" id="SSF56672">
    <property type="entry name" value="DNA/RNA polymerases"/>
    <property type="match status" value="1"/>
</dbReference>
<sequence length="214" mass="24125">MPRVDELIKRLGKAKYLTTSDLCKGYWQGPLTDSAKNLTAFRVPSGLFHFKYMPFGVHGVAATFQRLVDQVLRGLDNCAVAYIDDIVIFSETWEQHLRHLADVFERIQRAGLVVNAKKCQIVKQEVSFLGYVAGGGSEAGQLRRLDLTQEAGQLRRLGLTQEAGQLRRLGLTLEAEQLRRLGLTLEAEQLRRLGLTLEAEQLRRGRLTPEAEQH</sequence>
<dbReference type="EC" id="3.1.26.4" evidence="2"/>
<dbReference type="EMBL" id="JAYMGO010000098">
    <property type="protein sequence ID" value="KAL1246794.1"/>
    <property type="molecule type" value="Genomic_DNA"/>
</dbReference>
<evidence type="ECO:0000313" key="5">
    <source>
        <dbReference type="Proteomes" id="UP001558613"/>
    </source>
</evidence>
<evidence type="ECO:0000256" key="1">
    <source>
        <dbReference type="ARBA" id="ARBA00010879"/>
    </source>
</evidence>
<dbReference type="InterPro" id="IPR043502">
    <property type="entry name" value="DNA/RNA_pol_sf"/>
</dbReference>
<dbReference type="InterPro" id="IPR043128">
    <property type="entry name" value="Rev_trsase/Diguanyl_cyclase"/>
</dbReference>
<dbReference type="PANTHER" id="PTHR24559">
    <property type="entry name" value="TRANSPOSON TY3-I GAG-POL POLYPROTEIN"/>
    <property type="match status" value="1"/>
</dbReference>
<comment type="caution">
    <text evidence="4">The sequence shown here is derived from an EMBL/GenBank/DDBJ whole genome shotgun (WGS) entry which is preliminary data.</text>
</comment>
<comment type="similarity">
    <text evidence="1">Belongs to the beta type-B retroviral polymerase family. HERV class-II K(HML-2) pol subfamily.</text>
</comment>
<evidence type="ECO:0000313" key="4">
    <source>
        <dbReference type="EMBL" id="KAL1246794.1"/>
    </source>
</evidence>
<dbReference type="Proteomes" id="UP001558613">
    <property type="component" value="Unassembled WGS sequence"/>
</dbReference>
<dbReference type="PROSITE" id="PS50878">
    <property type="entry name" value="RT_POL"/>
    <property type="match status" value="1"/>
</dbReference>
<dbReference type="InterPro" id="IPR000477">
    <property type="entry name" value="RT_dom"/>
</dbReference>
<proteinExistence type="inferred from homology"/>
<evidence type="ECO:0000259" key="3">
    <source>
        <dbReference type="PROSITE" id="PS50878"/>
    </source>
</evidence>
<feature type="domain" description="Reverse transcriptase" evidence="3">
    <location>
        <begin position="1"/>
        <end position="133"/>
    </location>
</feature>